<dbReference type="Gene3D" id="3.30.70.120">
    <property type="match status" value="1"/>
</dbReference>
<dbReference type="SUPFAM" id="SSF54913">
    <property type="entry name" value="GlnB-like"/>
    <property type="match status" value="1"/>
</dbReference>
<name>A1ZPC9_MICM2</name>
<dbReference type="eggNOG" id="COG0347">
    <property type="taxonomic scope" value="Bacteria"/>
</dbReference>
<dbReference type="AlphaFoldDB" id="A1ZPC9"/>
<organism evidence="1 2">
    <name type="scientific">Microscilla marina ATCC 23134</name>
    <dbReference type="NCBI Taxonomy" id="313606"/>
    <lineage>
        <taxon>Bacteria</taxon>
        <taxon>Pseudomonadati</taxon>
        <taxon>Bacteroidota</taxon>
        <taxon>Cytophagia</taxon>
        <taxon>Cytophagales</taxon>
        <taxon>Microscillaceae</taxon>
        <taxon>Microscilla</taxon>
    </lineage>
</organism>
<proteinExistence type="predicted"/>
<accession>A1ZPC9</accession>
<comment type="caution">
    <text evidence="1">The sequence shown here is derived from an EMBL/GenBank/DDBJ whole genome shotgun (WGS) entry which is preliminary data.</text>
</comment>
<sequence>MKFEQRKKIEILIEAVKLDSVIYQLEEIGVPGYTVVGNISGKGANGVLDHNCKAKVFENTYIFTVCTAAQATKVLEYLDEVLHYFSGACFISDVQVLNTTKHKK</sequence>
<dbReference type="GO" id="GO:0030234">
    <property type="term" value="F:enzyme regulator activity"/>
    <property type="evidence" value="ECO:0007669"/>
    <property type="project" value="InterPro"/>
</dbReference>
<dbReference type="InterPro" id="IPR015867">
    <property type="entry name" value="N-reg_PII/ATP_PRibTrfase_C"/>
</dbReference>
<dbReference type="PROSITE" id="PS51343">
    <property type="entry name" value="PII_GLNB_DOM"/>
    <property type="match status" value="1"/>
</dbReference>
<dbReference type="EMBL" id="AAWS01000021">
    <property type="protein sequence ID" value="EAY27668.1"/>
    <property type="molecule type" value="Genomic_DNA"/>
</dbReference>
<gene>
    <name evidence="1" type="ORF">M23134_03736</name>
</gene>
<dbReference type="GO" id="GO:0006808">
    <property type="term" value="P:regulation of nitrogen utilization"/>
    <property type="evidence" value="ECO:0007669"/>
    <property type="project" value="InterPro"/>
</dbReference>
<dbReference type="OrthoDB" id="1493510at2"/>
<keyword evidence="2" id="KW-1185">Reference proteome</keyword>
<reference evidence="1 2" key="1">
    <citation type="submission" date="2007-01" db="EMBL/GenBank/DDBJ databases">
        <authorList>
            <person name="Haygood M."/>
            <person name="Podell S."/>
            <person name="Anderson C."/>
            <person name="Hopkinson B."/>
            <person name="Roe K."/>
            <person name="Barbeau K."/>
            <person name="Gaasterland T."/>
            <person name="Ferriera S."/>
            <person name="Johnson J."/>
            <person name="Kravitz S."/>
            <person name="Beeson K."/>
            <person name="Sutton G."/>
            <person name="Rogers Y.-H."/>
            <person name="Friedman R."/>
            <person name="Frazier M."/>
            <person name="Venter J.C."/>
        </authorList>
    </citation>
    <scope>NUCLEOTIDE SEQUENCE [LARGE SCALE GENOMIC DNA]</scope>
    <source>
        <strain evidence="1 2">ATCC 23134</strain>
    </source>
</reference>
<evidence type="ECO:0000313" key="2">
    <source>
        <dbReference type="Proteomes" id="UP000004095"/>
    </source>
</evidence>
<evidence type="ECO:0000313" key="1">
    <source>
        <dbReference type="EMBL" id="EAY27668.1"/>
    </source>
</evidence>
<dbReference type="RefSeq" id="WP_002698984.1">
    <property type="nucleotide sequence ID" value="NZ_AAWS01000021.1"/>
</dbReference>
<dbReference type="Proteomes" id="UP000004095">
    <property type="component" value="Unassembled WGS sequence"/>
</dbReference>
<dbReference type="Pfam" id="PF00543">
    <property type="entry name" value="P-II"/>
    <property type="match status" value="1"/>
</dbReference>
<protein>
    <submittedName>
        <fullName evidence="1">Nitrogen regulatory protein P-II, putative</fullName>
    </submittedName>
</protein>
<dbReference type="InterPro" id="IPR011322">
    <property type="entry name" value="N-reg_PII-like_a/b"/>
</dbReference>
<dbReference type="InterPro" id="IPR002187">
    <property type="entry name" value="N-reg_PII"/>
</dbReference>